<proteinExistence type="predicted"/>
<organism evidence="2 3">
    <name type="scientific">Candidatus Nitrosocosmicus franklandianus</name>
    <dbReference type="NCBI Taxonomy" id="1798806"/>
    <lineage>
        <taxon>Archaea</taxon>
        <taxon>Nitrososphaerota</taxon>
        <taxon>Nitrososphaeria</taxon>
        <taxon>Nitrososphaerales</taxon>
        <taxon>Nitrososphaeraceae</taxon>
        <taxon>Candidatus Nitrosocosmicus</taxon>
    </lineage>
</organism>
<dbReference type="InterPro" id="IPR029063">
    <property type="entry name" value="SAM-dependent_MTases_sf"/>
</dbReference>
<dbReference type="GO" id="GO:0032259">
    <property type="term" value="P:methylation"/>
    <property type="evidence" value="ECO:0007669"/>
    <property type="project" value="UniProtKB-KW"/>
</dbReference>
<dbReference type="Proteomes" id="UP000294299">
    <property type="component" value="Chromosome NFRAN"/>
</dbReference>
<accession>A0A484I9S5</accession>
<dbReference type="SUPFAM" id="SSF53335">
    <property type="entry name" value="S-adenosyl-L-methionine-dependent methyltransferases"/>
    <property type="match status" value="1"/>
</dbReference>
<name>A0A484I9S5_9ARCH</name>
<dbReference type="GO" id="GO:0043770">
    <property type="term" value="F:demethylmenaquinone methyltransferase activity"/>
    <property type="evidence" value="ECO:0007669"/>
    <property type="project" value="UniProtKB-EC"/>
</dbReference>
<dbReference type="EC" id="2.1.1.163" evidence="2"/>
<dbReference type="EMBL" id="LR216287">
    <property type="protein sequence ID" value="VFJ14480.1"/>
    <property type="molecule type" value="Genomic_DNA"/>
</dbReference>
<evidence type="ECO:0000313" key="2">
    <source>
        <dbReference type="EMBL" id="VFJ14480.1"/>
    </source>
</evidence>
<dbReference type="KEGG" id="nfn:NFRAN_2158"/>
<keyword evidence="3" id="KW-1185">Reference proteome</keyword>
<protein>
    <submittedName>
        <fullName evidence="2">Ubiquinone/menaquinone biosynthesis C-methyltransferase UbiE (Modular protein)</fullName>
        <ecNumber evidence="2">2.1.1.163</ecNumber>
    </submittedName>
</protein>
<dbReference type="Pfam" id="PF13649">
    <property type="entry name" value="Methyltransf_25"/>
    <property type="match status" value="1"/>
</dbReference>
<dbReference type="CDD" id="cd02440">
    <property type="entry name" value="AdoMet_MTases"/>
    <property type="match status" value="1"/>
</dbReference>
<feature type="domain" description="Methyltransferase" evidence="1">
    <location>
        <begin position="142"/>
        <end position="239"/>
    </location>
</feature>
<dbReference type="Gene3D" id="3.40.50.150">
    <property type="entry name" value="Vaccinia Virus protein VP39"/>
    <property type="match status" value="1"/>
</dbReference>
<sequence>MDWNRYYIFSDCIDIVCIEELSHYTQINKDANLLTKSYVNLFYNCNNYTFEHICFYISITCLVQAISQFIYFSARSIFIYFAFGSKPCMSTFDPNQFKEGQRQGWNNVADGWLKWWNITETAGKSLTKRLIELAGIKQGSKILDIATGIGEPSITAAQLVGENGHVLAIDISPQMLAVAKQRSISMGLQDVMDFREGDAETINLPSSTFDAALCRFGLMFLPNVKAGLSNIHNSLVNDGIFAAAVWASPDKVPFISLPFNVLLKETNSPPPPMNAPGPFSLSDEKLLKEYINSSGFKDVTIERQDMIFNFKSAEEFTNFVCETASPVQVILSKQSEERRKKLLQAITEAAVNSNVDKNSGSISFSNEVICIVGTKQ</sequence>
<keyword evidence="2" id="KW-0489">Methyltransferase</keyword>
<keyword evidence="2" id="KW-0808">Transferase</keyword>
<dbReference type="PANTHER" id="PTHR43591:SF24">
    <property type="entry name" value="2-METHOXY-6-POLYPRENYL-1,4-BENZOQUINOL METHYLASE, MITOCHONDRIAL"/>
    <property type="match status" value="1"/>
</dbReference>
<dbReference type="InterPro" id="IPR041698">
    <property type="entry name" value="Methyltransf_25"/>
</dbReference>
<dbReference type="AlphaFoldDB" id="A0A484I9S5"/>
<keyword evidence="2" id="KW-0830">Ubiquinone</keyword>
<evidence type="ECO:0000313" key="3">
    <source>
        <dbReference type="Proteomes" id="UP000294299"/>
    </source>
</evidence>
<evidence type="ECO:0000259" key="1">
    <source>
        <dbReference type="Pfam" id="PF13649"/>
    </source>
</evidence>
<dbReference type="PANTHER" id="PTHR43591">
    <property type="entry name" value="METHYLTRANSFERASE"/>
    <property type="match status" value="1"/>
</dbReference>
<gene>
    <name evidence="2" type="ORF">NFRAN_2158</name>
</gene>
<reference evidence="2 3" key="1">
    <citation type="submission" date="2019-02" db="EMBL/GenBank/DDBJ databases">
        <authorList>
            <person name="Lehtovirta-Morley E L."/>
        </authorList>
    </citation>
    <scope>NUCLEOTIDE SEQUENCE [LARGE SCALE GENOMIC DNA]</scope>
    <source>
        <strain evidence="2">NFRAN1</strain>
    </source>
</reference>